<dbReference type="Proteomes" id="UP000276133">
    <property type="component" value="Unassembled WGS sequence"/>
</dbReference>
<name>A0A3M7R0V4_BRAPC</name>
<dbReference type="AlphaFoldDB" id="A0A3M7R0V4"/>
<protein>
    <submittedName>
        <fullName evidence="1">Uncharacterized protein</fullName>
    </submittedName>
</protein>
<keyword evidence="2" id="KW-1185">Reference proteome</keyword>
<evidence type="ECO:0000313" key="2">
    <source>
        <dbReference type="Proteomes" id="UP000276133"/>
    </source>
</evidence>
<organism evidence="1 2">
    <name type="scientific">Brachionus plicatilis</name>
    <name type="common">Marine rotifer</name>
    <name type="synonym">Brachionus muelleri</name>
    <dbReference type="NCBI Taxonomy" id="10195"/>
    <lineage>
        <taxon>Eukaryota</taxon>
        <taxon>Metazoa</taxon>
        <taxon>Spiralia</taxon>
        <taxon>Gnathifera</taxon>
        <taxon>Rotifera</taxon>
        <taxon>Eurotatoria</taxon>
        <taxon>Monogononta</taxon>
        <taxon>Pseudotrocha</taxon>
        <taxon>Ploima</taxon>
        <taxon>Brachionidae</taxon>
        <taxon>Brachionus</taxon>
    </lineage>
</organism>
<comment type="caution">
    <text evidence="1">The sequence shown here is derived from an EMBL/GenBank/DDBJ whole genome shotgun (WGS) entry which is preliminary data.</text>
</comment>
<reference evidence="1 2" key="1">
    <citation type="journal article" date="2018" name="Sci. Rep.">
        <title>Genomic signatures of local adaptation to the degree of environmental predictability in rotifers.</title>
        <authorList>
            <person name="Franch-Gras L."/>
            <person name="Hahn C."/>
            <person name="Garcia-Roger E.M."/>
            <person name="Carmona M.J."/>
            <person name="Serra M."/>
            <person name="Gomez A."/>
        </authorList>
    </citation>
    <scope>NUCLEOTIDE SEQUENCE [LARGE SCALE GENOMIC DNA]</scope>
    <source>
        <strain evidence="1">HYR1</strain>
    </source>
</reference>
<evidence type="ECO:0000313" key="1">
    <source>
        <dbReference type="EMBL" id="RNA17216.1"/>
    </source>
</evidence>
<proteinExistence type="predicted"/>
<dbReference type="EMBL" id="REGN01004500">
    <property type="protein sequence ID" value="RNA17216.1"/>
    <property type="molecule type" value="Genomic_DNA"/>
</dbReference>
<sequence length="94" mass="11059">MRKRLLLIELLILKQKKNERNLRGLTPSISLMVEKEEIKKKKKSDKENKTSKKKKVVSPVLDKELFVAINVLRITILRIIKHQNLYVLNAKIDN</sequence>
<accession>A0A3M7R0V4</accession>
<gene>
    <name evidence="1" type="ORF">BpHYR1_053903</name>
</gene>